<evidence type="ECO:0000256" key="1">
    <source>
        <dbReference type="SAM" id="MobiDB-lite"/>
    </source>
</evidence>
<dbReference type="EMBL" id="JAACJJ010000029">
    <property type="protein sequence ID" value="KAF5319434.1"/>
    <property type="molecule type" value="Genomic_DNA"/>
</dbReference>
<dbReference type="Proteomes" id="UP000567179">
    <property type="component" value="Unassembled WGS sequence"/>
</dbReference>
<gene>
    <name evidence="2" type="ORF">D9619_008500</name>
</gene>
<dbReference type="AlphaFoldDB" id="A0A8H5BA20"/>
<sequence length="145" mass="16132">MPYYPTFGLSSAVVKMFRRLFQSIKNYIQGPPQPQPTEEMMTQKKDSSQGIYSGRLASSVVSSGKVKSHCPIHDPIVNTVTAPLTPCPGPETTSTDAFNNYVSPPPYVETHFPRRRRGSRSQTQRCTSLVFLENPVVALPSLREC</sequence>
<organism evidence="2 3">
    <name type="scientific">Psilocybe cf. subviscida</name>
    <dbReference type="NCBI Taxonomy" id="2480587"/>
    <lineage>
        <taxon>Eukaryota</taxon>
        <taxon>Fungi</taxon>
        <taxon>Dikarya</taxon>
        <taxon>Basidiomycota</taxon>
        <taxon>Agaricomycotina</taxon>
        <taxon>Agaricomycetes</taxon>
        <taxon>Agaricomycetidae</taxon>
        <taxon>Agaricales</taxon>
        <taxon>Agaricineae</taxon>
        <taxon>Strophariaceae</taxon>
        <taxon>Psilocybe</taxon>
    </lineage>
</organism>
<name>A0A8H5BA20_9AGAR</name>
<proteinExistence type="predicted"/>
<evidence type="ECO:0000313" key="2">
    <source>
        <dbReference type="EMBL" id="KAF5319434.1"/>
    </source>
</evidence>
<comment type="caution">
    <text evidence="2">The sequence shown here is derived from an EMBL/GenBank/DDBJ whole genome shotgun (WGS) entry which is preliminary data.</text>
</comment>
<accession>A0A8H5BA20</accession>
<feature type="region of interest" description="Disordered" evidence="1">
    <location>
        <begin position="28"/>
        <end position="49"/>
    </location>
</feature>
<reference evidence="2 3" key="1">
    <citation type="journal article" date="2020" name="ISME J.">
        <title>Uncovering the hidden diversity of litter-decomposition mechanisms in mushroom-forming fungi.</title>
        <authorList>
            <person name="Floudas D."/>
            <person name="Bentzer J."/>
            <person name="Ahren D."/>
            <person name="Johansson T."/>
            <person name="Persson P."/>
            <person name="Tunlid A."/>
        </authorList>
    </citation>
    <scope>NUCLEOTIDE SEQUENCE [LARGE SCALE GENOMIC DNA]</scope>
    <source>
        <strain evidence="2 3">CBS 101986</strain>
    </source>
</reference>
<evidence type="ECO:0000313" key="3">
    <source>
        <dbReference type="Proteomes" id="UP000567179"/>
    </source>
</evidence>
<keyword evidence="3" id="KW-1185">Reference proteome</keyword>
<protein>
    <submittedName>
        <fullName evidence="2">Uncharacterized protein</fullName>
    </submittedName>
</protein>